<sequence length="97" mass="11352">MDLENVWETKETLREEWREHKDILVGAKFSGAKKEWEKLFTQILNANGILLQSNKKSEQYFVEENTGVKLQGGDLKERLESFLEEGVITKIAYHYGF</sequence>
<gene>
    <name evidence="1" type="ORF">CR203_07770</name>
</gene>
<reference evidence="1 2" key="1">
    <citation type="submission" date="2017-10" db="EMBL/GenBank/DDBJ databases">
        <title>Bacillus sp. nov., a halophilic bacterium isolated from a Keqin Lake.</title>
        <authorList>
            <person name="Wang H."/>
        </authorList>
    </citation>
    <scope>NUCLEOTIDE SEQUENCE [LARGE SCALE GENOMIC DNA]</scope>
    <source>
        <strain evidence="1 2">KCTC 13187</strain>
    </source>
</reference>
<organism evidence="1 2">
    <name type="scientific">Salipaludibacillus neizhouensis</name>
    <dbReference type="NCBI Taxonomy" id="885475"/>
    <lineage>
        <taxon>Bacteria</taxon>
        <taxon>Bacillati</taxon>
        <taxon>Bacillota</taxon>
        <taxon>Bacilli</taxon>
        <taxon>Bacillales</taxon>
        <taxon>Bacillaceae</taxon>
    </lineage>
</organism>
<dbReference type="EMBL" id="PDOE01000002">
    <property type="protein sequence ID" value="RKL68367.1"/>
    <property type="molecule type" value="Genomic_DNA"/>
</dbReference>
<evidence type="ECO:0000313" key="2">
    <source>
        <dbReference type="Proteomes" id="UP000281498"/>
    </source>
</evidence>
<keyword evidence="2" id="KW-1185">Reference proteome</keyword>
<dbReference type="Proteomes" id="UP000281498">
    <property type="component" value="Unassembled WGS sequence"/>
</dbReference>
<accession>A0A3A9K737</accession>
<dbReference type="AlphaFoldDB" id="A0A3A9K737"/>
<name>A0A3A9K737_9BACI</name>
<dbReference type="RefSeq" id="WP_110938707.1">
    <property type="nucleotide sequence ID" value="NZ_KZ614147.1"/>
</dbReference>
<comment type="caution">
    <text evidence="1">The sequence shown here is derived from an EMBL/GenBank/DDBJ whole genome shotgun (WGS) entry which is preliminary data.</text>
</comment>
<proteinExistence type="predicted"/>
<protein>
    <submittedName>
        <fullName evidence="1">Uncharacterized protein</fullName>
    </submittedName>
</protein>
<evidence type="ECO:0000313" key="1">
    <source>
        <dbReference type="EMBL" id="RKL68367.1"/>
    </source>
</evidence>